<gene>
    <name evidence="1" type="ORF">T01_11005</name>
</gene>
<dbReference type="EMBL" id="JYDH01000011">
    <property type="protein sequence ID" value="KRY40745.1"/>
    <property type="molecule type" value="Genomic_DNA"/>
</dbReference>
<organism evidence="1 2">
    <name type="scientific">Trichinella spiralis</name>
    <name type="common">Trichina worm</name>
    <dbReference type="NCBI Taxonomy" id="6334"/>
    <lineage>
        <taxon>Eukaryota</taxon>
        <taxon>Metazoa</taxon>
        <taxon>Ecdysozoa</taxon>
        <taxon>Nematoda</taxon>
        <taxon>Enoplea</taxon>
        <taxon>Dorylaimia</taxon>
        <taxon>Trichinellida</taxon>
        <taxon>Trichinellidae</taxon>
        <taxon>Trichinella</taxon>
    </lineage>
</organism>
<evidence type="ECO:0000313" key="2">
    <source>
        <dbReference type="Proteomes" id="UP000054776"/>
    </source>
</evidence>
<proteinExistence type="predicted"/>
<accession>A0A0V1BUB9</accession>
<name>A0A0V1BUB9_TRISP</name>
<comment type="caution">
    <text evidence="1">The sequence shown here is derived from an EMBL/GenBank/DDBJ whole genome shotgun (WGS) entry which is preliminary data.</text>
</comment>
<dbReference type="InParanoid" id="A0A0V1BUB9"/>
<reference evidence="1 2" key="1">
    <citation type="submission" date="2015-01" db="EMBL/GenBank/DDBJ databases">
        <title>Evolution of Trichinella species and genotypes.</title>
        <authorList>
            <person name="Korhonen P.K."/>
            <person name="Edoardo P."/>
            <person name="Giuseppe L.R."/>
            <person name="Gasser R.B."/>
        </authorList>
    </citation>
    <scope>NUCLEOTIDE SEQUENCE [LARGE SCALE GENOMIC DNA]</scope>
    <source>
        <strain evidence="1">ISS3</strain>
    </source>
</reference>
<sequence length="99" mass="11516">MITRQHNTQGHVFHSRSHSPITSPQLPTVGYVYSIMNVPVILLYQRICSAKIRSLRIILVARNKHKLVFYFPLKLPFPLLSVTIIEHYHGVYCLRQTMS</sequence>
<dbReference type="Proteomes" id="UP000054776">
    <property type="component" value="Unassembled WGS sequence"/>
</dbReference>
<dbReference type="AlphaFoldDB" id="A0A0V1BUB9"/>
<keyword evidence="2" id="KW-1185">Reference proteome</keyword>
<protein>
    <submittedName>
        <fullName evidence="1">Uncharacterized protein</fullName>
    </submittedName>
</protein>
<evidence type="ECO:0000313" key="1">
    <source>
        <dbReference type="EMBL" id="KRY40745.1"/>
    </source>
</evidence>